<name>A0AAN6RH41_9PLEO</name>
<evidence type="ECO:0008006" key="6">
    <source>
        <dbReference type="Google" id="ProtNLM"/>
    </source>
</evidence>
<dbReference type="Gene3D" id="3.30.70.1990">
    <property type="match status" value="1"/>
</dbReference>
<dbReference type="InterPro" id="IPR050464">
    <property type="entry name" value="Zeta_carotene_desat/Oxidored"/>
</dbReference>
<evidence type="ECO:0000313" key="4">
    <source>
        <dbReference type="EMBL" id="KAK3208475.1"/>
    </source>
</evidence>
<reference evidence="4 5" key="1">
    <citation type="submission" date="2021-02" db="EMBL/GenBank/DDBJ databases">
        <title>Genome assembly of Pseudopithomyces chartarum.</title>
        <authorList>
            <person name="Jauregui R."/>
            <person name="Singh J."/>
            <person name="Voisey C."/>
        </authorList>
    </citation>
    <scope>NUCLEOTIDE SEQUENCE [LARGE SCALE GENOMIC DNA]</scope>
    <source>
        <strain evidence="4 5">AGR01</strain>
    </source>
</reference>
<dbReference type="Gene3D" id="1.10.405.20">
    <property type="match status" value="1"/>
</dbReference>
<accession>A0AAN6RH41</accession>
<dbReference type="Gene3D" id="3.50.50.60">
    <property type="entry name" value="FAD/NAD(P)-binding domain"/>
    <property type="match status" value="1"/>
</dbReference>
<feature type="transmembrane region" description="Helical" evidence="2">
    <location>
        <begin position="554"/>
        <end position="573"/>
    </location>
</feature>
<dbReference type="PANTHER" id="PTHR42923">
    <property type="entry name" value="PROTOPORPHYRINOGEN OXIDASE"/>
    <property type="match status" value="1"/>
</dbReference>
<feature type="transmembrane region" description="Helical" evidence="2">
    <location>
        <begin position="987"/>
        <end position="1008"/>
    </location>
</feature>
<gene>
    <name evidence="4" type="ORF">GRF29_77g843741</name>
</gene>
<feature type="compositionally biased region" description="Polar residues" evidence="1">
    <location>
        <begin position="1086"/>
        <end position="1095"/>
    </location>
</feature>
<evidence type="ECO:0000256" key="1">
    <source>
        <dbReference type="SAM" id="MobiDB-lite"/>
    </source>
</evidence>
<feature type="transmembrane region" description="Helical" evidence="2">
    <location>
        <begin position="470"/>
        <end position="495"/>
    </location>
</feature>
<dbReference type="SUPFAM" id="SSF51905">
    <property type="entry name" value="FAD/NAD(P)-binding domain"/>
    <property type="match status" value="1"/>
</dbReference>
<keyword evidence="2" id="KW-1133">Transmembrane helix</keyword>
<protein>
    <recommendedName>
        <fullName evidence="6">Amine oxidase domain-containing protein</fullName>
    </recommendedName>
</protein>
<evidence type="ECO:0000256" key="2">
    <source>
        <dbReference type="SAM" id="Phobius"/>
    </source>
</evidence>
<comment type="caution">
    <text evidence="4">The sequence shown here is derived from an EMBL/GenBank/DDBJ whole genome shotgun (WGS) entry which is preliminary data.</text>
</comment>
<feature type="compositionally biased region" description="Basic and acidic residues" evidence="1">
    <location>
        <begin position="1096"/>
        <end position="1107"/>
    </location>
</feature>
<dbReference type="InterPro" id="IPR036188">
    <property type="entry name" value="FAD/NAD-bd_sf"/>
</dbReference>
<proteinExistence type="predicted"/>
<feature type="signal peptide" evidence="3">
    <location>
        <begin position="1"/>
        <end position="19"/>
    </location>
</feature>
<evidence type="ECO:0000313" key="5">
    <source>
        <dbReference type="Proteomes" id="UP001280581"/>
    </source>
</evidence>
<dbReference type="PANTHER" id="PTHR42923:SF26">
    <property type="entry name" value="FMN REDUCTASE LOT6, PUTATIVE (AFU_ORTHOLOGUE AFUA_7G06600)-RELATED"/>
    <property type="match status" value="1"/>
</dbReference>
<feature type="chain" id="PRO_5042934457" description="Amine oxidase domain-containing protein" evidence="3">
    <location>
        <begin position="20"/>
        <end position="1114"/>
    </location>
</feature>
<dbReference type="AlphaFoldDB" id="A0AAN6RH41"/>
<dbReference type="EMBL" id="WVTA01000007">
    <property type="protein sequence ID" value="KAK3208475.1"/>
    <property type="molecule type" value="Genomic_DNA"/>
</dbReference>
<keyword evidence="2" id="KW-0812">Transmembrane</keyword>
<keyword evidence="5" id="KW-1185">Reference proteome</keyword>
<organism evidence="4 5">
    <name type="scientific">Pseudopithomyces chartarum</name>
    <dbReference type="NCBI Taxonomy" id="1892770"/>
    <lineage>
        <taxon>Eukaryota</taxon>
        <taxon>Fungi</taxon>
        <taxon>Dikarya</taxon>
        <taxon>Ascomycota</taxon>
        <taxon>Pezizomycotina</taxon>
        <taxon>Dothideomycetes</taxon>
        <taxon>Pleosporomycetidae</taxon>
        <taxon>Pleosporales</taxon>
        <taxon>Massarineae</taxon>
        <taxon>Didymosphaeriaceae</taxon>
        <taxon>Pseudopithomyces</taxon>
    </lineage>
</organism>
<keyword evidence="3" id="KW-0732">Signal</keyword>
<sequence length="1114" mass="122233">MRHFLIYLAVLAGAQETLQQSTIERDVAIIGGGSAGTYAAIALKDRGKSVVVIEKDSILGGHTDTYIDKDNGKHVNVGVQVLHDVPLVKSYVADRLGVPLNILSAGLGNSTYANFDNGQLITDVPASDPQALSEAAERYISIYRSRFAYLEDGAGASKLPYPVPEELLSFFPAWAQNNNVTALVPICDAFLQNVGNILNATTVDVLKAFPPVLVTTLFTGFQVIASGDHQDMYTAAAKILSGQVLYNSTPKSIHRPKNNKDRVRISVSTPNGDKTILAKKLIVAIPPVPENLASLDLTRTETSLFAKWRSLGYFSGVIDHPGVNTTITNFDPKNPYGLAHLPGVYMLSPNFAGKTTFYGGSLFPISTPDARQLLTKQVKTLESTDQQHWLTMAKRLGNITITHVNRTKAGAGIISKSSARPSEGVESLTSIFVTAMSELSSDLVHRGYWVNLSEGAFMGRTITTDTKDGVILVALLAVFTTLASSHLWNLFAFALHQIRADGRVSDGLYRQQQALLRTFPSAGTLLWESLKLVHVWRDTRHRGKKERQAWRHSILQAIVAVIFTAGFLVAGVFSSQAISGTNIEVLVRSPYCGLVPPKSASSEGDAYSNKVASYSTKYAEECYSDNERAPSRCNIFVHPRLPMKIMNETCPFDESICASQAVSIDSGLMDLNDAFGLNLENKDRMKLRTKMSCSILSLENRTSLIKAADVPANVLGRASLPEEEMLVYHLGFNPITKDLGNVSFMYSLTQSNVTRIYDFNHYVWAPHQDTALELIPELKLDTADVWLQVIKKNRILYQAEVDDPLFAAHRKVEFLDASTEENTTVYISDMPASVLGCSSQVQFCLNNATAGEKCTPLIAESDAISVTDQELLPYASPIQKATLTLLGTYADNAGLVSLDFASIDAASKLANGWVYSLPSDQWIREVTRWGAISLSMLQTRFADFAMGPSVRESDVSKAYTYPTSEGGKLLCGVQKMRKAGGFVNINVFALAFIIAISCVATLLDLVLLRSLIYMSRFRAALSPRIERWIQDGVFQLQRHAYEGEGQGYWERIDKEIPITSEAARLSDLSAETPHFSVMGRVKTFQTSYTQSSRPDTTAEKGSIEEMVSRPVSPH</sequence>
<evidence type="ECO:0000256" key="3">
    <source>
        <dbReference type="SAM" id="SignalP"/>
    </source>
</evidence>
<keyword evidence="2" id="KW-0472">Membrane</keyword>
<dbReference type="Pfam" id="PF13450">
    <property type="entry name" value="NAD_binding_8"/>
    <property type="match status" value="1"/>
</dbReference>
<dbReference type="Proteomes" id="UP001280581">
    <property type="component" value="Unassembled WGS sequence"/>
</dbReference>
<dbReference type="GO" id="GO:0016491">
    <property type="term" value="F:oxidoreductase activity"/>
    <property type="evidence" value="ECO:0007669"/>
    <property type="project" value="TreeGrafter"/>
</dbReference>
<feature type="region of interest" description="Disordered" evidence="1">
    <location>
        <begin position="1086"/>
        <end position="1114"/>
    </location>
</feature>